<keyword evidence="3" id="KW-1185">Reference proteome</keyword>
<dbReference type="NCBIfam" id="TIGR04183">
    <property type="entry name" value="Por_Secre_tail"/>
    <property type="match status" value="1"/>
</dbReference>
<sequence>MKKLLTRTFGGYWVGLILFLVLARPSAFAQAPAWQTAVATDQVGFPRISEVSATTTDANGNVYAVGTFTSTTTFGNTTLTPTGNYLNLFVAKWSTASRSFVWAQQAGSDGRFAMHVRSIAVNGNNVYISGSFSGDGTFGAISVPPPTNPNQLSTNFIAKLTDAGTSASFAWVQPGVGASALAANGTSVYAAGPFYPTLTLGSTVLTNPYQLGGSFVTKFTDTGTGPVFVWAKQCGALNYGTITALAVEGANVYVSGYFYSNTALFDAITLTNTTQFAGGVTATACDAFVAKLTDAGSTASFTWAQQVRGTGFDLALALAVNGPSVYVAGYYGSNNVNPAGPAYPPASFGTIALPNSGTYDAFVAKITDAGTTSSYAWAQRGGGTGMDSATAVTVRGNNVYVAGAYDSQQADFGTTTLSNARSMTRGLSRDIFVTKLVDAGTSSSFAWAQQAGGSEGDYANSIALVGANVMVAGAAGPSASFGSQTINTASGQSTYNQVGFLASLTDPTLTATTAAKGDLRFSLAPNPARTTATVQLPAVPGATAAALTLTDALGRTLRNETVPLSAASRRHELDLRGLAPGLYAVQVQVEGTRDVQRLVVE</sequence>
<evidence type="ECO:0000256" key="1">
    <source>
        <dbReference type="SAM" id="SignalP"/>
    </source>
</evidence>
<feature type="signal peptide" evidence="1">
    <location>
        <begin position="1"/>
        <end position="29"/>
    </location>
</feature>
<proteinExistence type="predicted"/>
<comment type="caution">
    <text evidence="2">The sequence shown here is derived from an EMBL/GenBank/DDBJ whole genome shotgun (WGS) entry which is preliminary data.</text>
</comment>
<dbReference type="AlphaFoldDB" id="A0A931BFS0"/>
<evidence type="ECO:0000313" key="2">
    <source>
        <dbReference type="EMBL" id="MBF9142654.1"/>
    </source>
</evidence>
<dbReference type="Proteomes" id="UP000645610">
    <property type="component" value="Unassembled WGS sequence"/>
</dbReference>
<dbReference type="InterPro" id="IPR026444">
    <property type="entry name" value="Secre_tail"/>
</dbReference>
<reference evidence="2 3" key="1">
    <citation type="submission" date="2020-11" db="EMBL/GenBank/DDBJ databases">
        <authorList>
            <person name="Kim M.K."/>
        </authorList>
    </citation>
    <scope>NUCLEOTIDE SEQUENCE [LARGE SCALE GENOMIC DNA]</scope>
    <source>
        <strain evidence="2 3">BT439</strain>
    </source>
</reference>
<feature type="chain" id="PRO_5036760214" evidence="1">
    <location>
        <begin position="30"/>
        <end position="601"/>
    </location>
</feature>
<protein>
    <submittedName>
        <fullName evidence="2">T9SS type A sorting domain-containing protein</fullName>
    </submittedName>
</protein>
<accession>A0A931BFS0</accession>
<organism evidence="2 3">
    <name type="scientific">Hymenobacter properus</name>
    <dbReference type="NCBI Taxonomy" id="2791026"/>
    <lineage>
        <taxon>Bacteria</taxon>
        <taxon>Pseudomonadati</taxon>
        <taxon>Bacteroidota</taxon>
        <taxon>Cytophagia</taxon>
        <taxon>Cytophagales</taxon>
        <taxon>Hymenobacteraceae</taxon>
        <taxon>Hymenobacter</taxon>
    </lineage>
</organism>
<gene>
    <name evidence="2" type="ORF">I2I01_13485</name>
</gene>
<dbReference type="RefSeq" id="WP_196287005.1">
    <property type="nucleotide sequence ID" value="NZ_JADQDP010000003.1"/>
</dbReference>
<name>A0A931BFS0_9BACT</name>
<dbReference type="EMBL" id="JADQDP010000003">
    <property type="protein sequence ID" value="MBF9142654.1"/>
    <property type="molecule type" value="Genomic_DNA"/>
</dbReference>
<evidence type="ECO:0000313" key="3">
    <source>
        <dbReference type="Proteomes" id="UP000645610"/>
    </source>
</evidence>
<keyword evidence="1" id="KW-0732">Signal</keyword>